<keyword evidence="1" id="KW-0805">Transcription regulation</keyword>
<feature type="region of interest" description="Disordered" evidence="4">
    <location>
        <begin position="247"/>
        <end position="278"/>
    </location>
</feature>
<dbReference type="GO" id="GO:0003700">
    <property type="term" value="F:DNA-binding transcription factor activity"/>
    <property type="evidence" value="ECO:0007669"/>
    <property type="project" value="InterPro"/>
</dbReference>
<dbReference type="PRINTS" id="PR00598">
    <property type="entry name" value="HTHMARR"/>
</dbReference>
<dbReference type="SMART" id="SM00347">
    <property type="entry name" value="HTH_MARR"/>
    <property type="match status" value="1"/>
</dbReference>
<geneLocation type="plasmid" evidence="7">
    <name>pbbpl7hg1</name>
</geneLocation>
<evidence type="ECO:0000256" key="1">
    <source>
        <dbReference type="ARBA" id="ARBA00023015"/>
    </source>
</evidence>
<dbReference type="InterPro" id="IPR039422">
    <property type="entry name" value="MarR/SlyA-like"/>
</dbReference>
<proteinExistence type="predicted"/>
<protein>
    <submittedName>
        <fullName evidence="6">MarR family transcriptional regulator</fullName>
    </submittedName>
</protein>
<gene>
    <name evidence="6" type="ORF">F8237_35235</name>
</gene>
<sequence length="278" mass="30791">MKTAAGLERGVRWGVFTVRGKGKPILRPENVEMSIPAACGQRPRRARYPRRRSETVPYYNFGVHQISISLPSVVCKYAYYDIRWQAMSKAPVKLRHSPPDLHERPGFLVRRANQILMSLAEQETAKIGLTPPQHVHLLALGRWGALDQITLGKALGIDRATVGQVVGRLEARGLLQRKLDPKDGRRRIVALTSRGRDLLKPANAAALNVSERLLAALDQRERKEIVRLLTKLVTALADEAPTIAEPVAATSRTGTGTRASTGALRARRPRKFAGLTRD</sequence>
<dbReference type="Proteomes" id="UP000325641">
    <property type="component" value="Plasmid pBbPL7HG1"/>
</dbReference>
<dbReference type="PANTHER" id="PTHR33164:SF95">
    <property type="entry name" value="TRANSCRIPTIONAL REGULATOR"/>
    <property type="match status" value="1"/>
</dbReference>
<reference evidence="7" key="1">
    <citation type="submission" date="2019-10" db="EMBL/GenBank/DDBJ databases">
        <title>Complete Genome Sequence of Bradyrhizobium betae type strain PL7HG1T.</title>
        <authorList>
            <person name="Bromfield E.S.P."/>
            <person name="Cloutier S."/>
        </authorList>
    </citation>
    <scope>NUCLEOTIDE SEQUENCE [LARGE SCALE GENOMIC DNA]</scope>
    <source>
        <strain evidence="7">PL7HG1</strain>
        <plasmid evidence="7">pbbpl7hg1</plasmid>
    </source>
</reference>
<dbReference type="GO" id="GO:0003677">
    <property type="term" value="F:DNA binding"/>
    <property type="evidence" value="ECO:0007669"/>
    <property type="project" value="UniProtKB-KW"/>
</dbReference>
<name>A0A5P6PIC0_9BRAD</name>
<dbReference type="Gene3D" id="1.10.10.10">
    <property type="entry name" value="Winged helix-like DNA-binding domain superfamily/Winged helix DNA-binding domain"/>
    <property type="match status" value="1"/>
</dbReference>
<dbReference type="GO" id="GO:0006950">
    <property type="term" value="P:response to stress"/>
    <property type="evidence" value="ECO:0007669"/>
    <property type="project" value="TreeGrafter"/>
</dbReference>
<evidence type="ECO:0000256" key="4">
    <source>
        <dbReference type="SAM" id="MobiDB-lite"/>
    </source>
</evidence>
<evidence type="ECO:0000313" key="6">
    <source>
        <dbReference type="EMBL" id="QFI77664.1"/>
    </source>
</evidence>
<dbReference type="EMBL" id="CP044544">
    <property type="protein sequence ID" value="QFI77664.1"/>
    <property type="molecule type" value="Genomic_DNA"/>
</dbReference>
<evidence type="ECO:0000256" key="2">
    <source>
        <dbReference type="ARBA" id="ARBA00023125"/>
    </source>
</evidence>
<dbReference type="KEGG" id="bbet:F8237_35235"/>
<evidence type="ECO:0000313" key="7">
    <source>
        <dbReference type="Proteomes" id="UP000325641"/>
    </source>
</evidence>
<dbReference type="InterPro" id="IPR036388">
    <property type="entry name" value="WH-like_DNA-bd_sf"/>
</dbReference>
<organism evidence="6 7">
    <name type="scientific">Bradyrhizobium betae</name>
    <dbReference type="NCBI Taxonomy" id="244734"/>
    <lineage>
        <taxon>Bacteria</taxon>
        <taxon>Pseudomonadati</taxon>
        <taxon>Pseudomonadota</taxon>
        <taxon>Alphaproteobacteria</taxon>
        <taxon>Hyphomicrobiales</taxon>
        <taxon>Nitrobacteraceae</taxon>
        <taxon>Bradyrhizobium</taxon>
    </lineage>
</organism>
<dbReference type="InterPro" id="IPR023187">
    <property type="entry name" value="Tscrpt_reg_MarR-type_CS"/>
</dbReference>
<dbReference type="OrthoDB" id="8906692at2"/>
<evidence type="ECO:0000259" key="5">
    <source>
        <dbReference type="PROSITE" id="PS50995"/>
    </source>
</evidence>
<feature type="compositionally biased region" description="Low complexity" evidence="4">
    <location>
        <begin position="248"/>
        <end position="264"/>
    </location>
</feature>
<accession>A0A5P6PIC0</accession>
<dbReference type="SUPFAM" id="SSF46785">
    <property type="entry name" value="Winged helix' DNA-binding domain"/>
    <property type="match status" value="1"/>
</dbReference>
<feature type="domain" description="HTH marR-type" evidence="5">
    <location>
        <begin position="102"/>
        <end position="234"/>
    </location>
</feature>
<dbReference type="AlphaFoldDB" id="A0A5P6PIC0"/>
<dbReference type="PROSITE" id="PS01117">
    <property type="entry name" value="HTH_MARR_1"/>
    <property type="match status" value="1"/>
</dbReference>
<dbReference type="InterPro" id="IPR036390">
    <property type="entry name" value="WH_DNA-bd_sf"/>
</dbReference>
<evidence type="ECO:0000256" key="3">
    <source>
        <dbReference type="ARBA" id="ARBA00023163"/>
    </source>
</evidence>
<dbReference type="InterPro" id="IPR000835">
    <property type="entry name" value="HTH_MarR-typ"/>
</dbReference>
<keyword evidence="3" id="KW-0804">Transcription</keyword>
<keyword evidence="6" id="KW-0614">Plasmid</keyword>
<dbReference type="PANTHER" id="PTHR33164">
    <property type="entry name" value="TRANSCRIPTIONAL REGULATOR, MARR FAMILY"/>
    <property type="match status" value="1"/>
</dbReference>
<keyword evidence="2" id="KW-0238">DNA-binding</keyword>
<dbReference type="PROSITE" id="PS50995">
    <property type="entry name" value="HTH_MARR_2"/>
    <property type="match status" value="1"/>
</dbReference>
<dbReference type="Pfam" id="PF12802">
    <property type="entry name" value="MarR_2"/>
    <property type="match status" value="1"/>
</dbReference>